<evidence type="ECO:0000313" key="3">
    <source>
        <dbReference type="Proteomes" id="UP000095042"/>
    </source>
</evidence>
<gene>
    <name evidence="2" type="ORF">AUC71_03045</name>
</gene>
<keyword evidence="3" id="KW-1185">Reference proteome</keyword>
<feature type="domain" description="DUF4166" evidence="1">
    <location>
        <begin position="14"/>
        <end position="160"/>
    </location>
</feature>
<comment type="caution">
    <text evidence="2">The sequence shown here is derived from an EMBL/GenBank/DDBJ whole genome shotgun (WGS) entry which is preliminary data.</text>
</comment>
<proteinExistence type="predicted"/>
<dbReference type="Proteomes" id="UP000095042">
    <property type="component" value="Unassembled WGS sequence"/>
</dbReference>
<accession>A0A1E3W755</accession>
<name>A0A1E3W755_9HYPH</name>
<dbReference type="Pfam" id="PF13761">
    <property type="entry name" value="DUF4166"/>
    <property type="match status" value="1"/>
</dbReference>
<evidence type="ECO:0000313" key="2">
    <source>
        <dbReference type="EMBL" id="ODS01614.1"/>
    </source>
</evidence>
<protein>
    <recommendedName>
        <fullName evidence="1">DUF4166 domain-containing protein</fullName>
    </recommendedName>
</protein>
<reference evidence="2 3" key="1">
    <citation type="journal article" date="2016" name="Environ. Microbiol.">
        <title>New Methyloceanibacter diversity from North Sea sediments includes methanotroph containing solely the soluble methane monooxygenase.</title>
        <authorList>
            <person name="Vekeman B."/>
            <person name="Kerckhof F.M."/>
            <person name="Cremers G."/>
            <person name="de Vos P."/>
            <person name="Vandamme P."/>
            <person name="Boon N."/>
            <person name="Op den Camp H.J."/>
            <person name="Heylen K."/>
        </authorList>
    </citation>
    <scope>NUCLEOTIDE SEQUENCE [LARGE SCALE GENOMIC DNA]</scope>
    <source>
        <strain evidence="2 3">R-67177</strain>
    </source>
</reference>
<dbReference type="EMBL" id="LPWD01000424">
    <property type="protein sequence ID" value="ODS01614.1"/>
    <property type="molecule type" value="Genomic_DNA"/>
</dbReference>
<organism evidence="2 3">
    <name type="scientific">Methyloceanibacter marginalis</name>
    <dbReference type="NCBI Taxonomy" id="1774971"/>
    <lineage>
        <taxon>Bacteria</taxon>
        <taxon>Pseudomonadati</taxon>
        <taxon>Pseudomonadota</taxon>
        <taxon>Alphaproteobacteria</taxon>
        <taxon>Hyphomicrobiales</taxon>
        <taxon>Hyphomicrobiaceae</taxon>
        <taxon>Methyloceanibacter</taxon>
    </lineage>
</organism>
<dbReference type="InterPro" id="IPR025311">
    <property type="entry name" value="DUF4166"/>
</dbReference>
<sequence>MAEIPRPIVLLHDIGAGRTRQGAATIRVGRSFIAKVVRAAAGLPPADEQVPVTVEMTANEDGEIWRRRFGDFPLDTRVRPGKAPATIEETLGPVTAILRLVPDETGVQQIPEGYRLLGLSLPGVLWPDLDVRESAEGGVYRFKVVMRLWGVLIQSYEGWLETTDGT</sequence>
<dbReference type="AlphaFoldDB" id="A0A1E3W755"/>
<evidence type="ECO:0000259" key="1">
    <source>
        <dbReference type="Pfam" id="PF13761"/>
    </source>
</evidence>